<dbReference type="PROSITE" id="PS00678">
    <property type="entry name" value="WD_REPEATS_1"/>
    <property type="match status" value="13"/>
</dbReference>
<feature type="repeat" description="WD" evidence="3">
    <location>
        <begin position="1138"/>
        <end position="1179"/>
    </location>
</feature>
<dbReference type="Pfam" id="PF13676">
    <property type="entry name" value="TIR_2"/>
    <property type="match status" value="1"/>
</dbReference>
<feature type="repeat" description="WD" evidence="3">
    <location>
        <begin position="678"/>
        <end position="719"/>
    </location>
</feature>
<sequence>MARVFLSHASEDAEPAATVHGWLRAADHDVFLDQDLRDGIVAGDEWEQRLLERLRWADAVVCVVTSAYTRSVWCTAEVVFARSRGSRLVPVRAEAGARHPLLTAVQYVDVTKDEERARAGLAEALFRLDSAGGGGWSDGRSPFPGLRPFDVDQHRVFFGRERDVDQLASLLRSPAERADGTALLVVGPSGCGKSSLVRAGLLPVMAEEPDWWTLSPFLTGADPVGALTRELSAAARLLGRDWSLADVRCRLDHGGLTELADELLLAVPGHRRRRLLVVADQFEEVLTQAPPPERARLAACLRPALTGPVQLVATLRPEFLEPLLTDPELNALPKRIHAVQPLRREALRAVVEEPAQLAGIEVDDDLVTRLVADTDSGEALPLLAYTLAELAEGIGRGGRLLTSRYEQLGGVQGALTRQAEAALADATAATGRSREQVVKELLRLVTVDEQGRPTRWRVPRDELPDQVATELDAFVARRLLTTDREDDRVVVGVAHEAFLTAWSPLREAIEAASTALRARRVVELAAAEWAAADEPPSRLWERGQLAAALADTGARLQRGRPQGTLVADRVELSTLARKFLRSSLRRDRRRRGRSTVVLSVLLVLALAGAGLAMVQTNTAQRSQQEAVARQLVAQADAARAADPRTALLLGVAAQRIHPDPETRSSLVETLTHTRYARTLPHDDEVVSVALTRDGRTLATGGMDGRVVLWDLADPARPRRIGEPLVGHRKFVYSVEWSPDGRTLASASGDRTVVLWDVTEPARPEPLGRPLAGHSDQVHTAVFSPDGRTLASGSADGIVLLWDVSDPSGPRRLVDPLLAHSGRVTTVAFSPDGRTLASAGFDGVVRLWDVADLAAPRPIGEPLTGHRNAVWEVAFAPDSPVLATGSADGTALLWDVADPSRPRRLGQPMTGHVSPVYSVAFAPDGRTLATASGDRTVRLWDLADPADPQLLGDPLTGHTEYVYSVTFVENGRMLASGSTDSTVILWDLAEPARPRPLGDPLTGHADYVYSVSSARDGQLLASGGADGTVLLWGARDGSPPGEVGRIPADQAGDVRSVALAPDGRTLATAGADGTVSVWDLTDPSRPVPSGEPMTGHAGRVYAVAFSSDGRVLASAGADRTVRLWDVADPERPRPLGEPLTGHTGQVFSVAFASQGGLLASGGADNAVILWDLADPTRPRRLEPALTDHTSHVNSVAFDPDGRTLAAGGADHTVLLWDVTDPGHPRRLGPVLTGHTDRVFSVAFAPDGRTLTSGGADGAVVLWDLTDRDRPRPLGGPLTGQGGSVNAVAFAGDATLVSGSGDRAVRLWDLDPLRQVRDQPAERACAITGRGLDREEWDSYVRDLEYLDTCAR</sequence>
<evidence type="ECO:0000256" key="3">
    <source>
        <dbReference type="PROSITE-ProRule" id="PRU00221"/>
    </source>
</evidence>
<evidence type="ECO:0000256" key="1">
    <source>
        <dbReference type="ARBA" id="ARBA00022574"/>
    </source>
</evidence>
<evidence type="ECO:0000313" key="6">
    <source>
        <dbReference type="EMBL" id="SHN64145.1"/>
    </source>
</evidence>
<feature type="repeat" description="WD" evidence="3">
    <location>
        <begin position="908"/>
        <end position="941"/>
    </location>
</feature>
<reference evidence="6 7" key="1">
    <citation type="submission" date="2016-12" db="EMBL/GenBank/DDBJ databases">
        <authorList>
            <person name="Song W.-J."/>
            <person name="Kurnit D.M."/>
        </authorList>
    </citation>
    <scope>NUCLEOTIDE SEQUENCE [LARGE SCALE GENOMIC DNA]</scope>
    <source>
        <strain evidence="6 7">DSM 43162</strain>
    </source>
</reference>
<dbReference type="PANTHER" id="PTHR19848:SF8">
    <property type="entry name" value="F-BOX AND WD REPEAT DOMAIN CONTAINING 7"/>
    <property type="match status" value="1"/>
</dbReference>
<dbReference type="InterPro" id="IPR035897">
    <property type="entry name" value="Toll_tir_struct_dom_sf"/>
</dbReference>
<dbReference type="InterPro" id="IPR027417">
    <property type="entry name" value="P-loop_NTPase"/>
</dbReference>
<dbReference type="Gene3D" id="3.40.50.10140">
    <property type="entry name" value="Toll/interleukin-1 receptor homology (TIR) domain"/>
    <property type="match status" value="1"/>
</dbReference>
<organism evidence="6 7">
    <name type="scientific">Geodermatophilus obscurus</name>
    <dbReference type="NCBI Taxonomy" id="1861"/>
    <lineage>
        <taxon>Bacteria</taxon>
        <taxon>Bacillati</taxon>
        <taxon>Actinomycetota</taxon>
        <taxon>Actinomycetes</taxon>
        <taxon>Geodermatophilales</taxon>
        <taxon>Geodermatophilaceae</taxon>
        <taxon>Geodermatophilus</taxon>
    </lineage>
</organism>
<dbReference type="SUPFAM" id="SSF52200">
    <property type="entry name" value="Toll/Interleukin receptor TIR domain"/>
    <property type="match status" value="1"/>
</dbReference>
<keyword evidence="1 3" id="KW-0853">WD repeat</keyword>
<dbReference type="SMART" id="SM00320">
    <property type="entry name" value="WD40"/>
    <property type="match status" value="14"/>
</dbReference>
<feature type="repeat" description="WD" evidence="3">
    <location>
        <begin position="1000"/>
        <end position="1041"/>
    </location>
</feature>
<evidence type="ECO:0000313" key="7">
    <source>
        <dbReference type="Proteomes" id="UP000184428"/>
    </source>
</evidence>
<feature type="repeat" description="WD" evidence="3">
    <location>
        <begin position="816"/>
        <end position="849"/>
    </location>
</feature>
<protein>
    <submittedName>
        <fullName evidence="6">WD40 repeat</fullName>
    </submittedName>
</protein>
<dbReference type="SUPFAM" id="SSF50978">
    <property type="entry name" value="WD40 repeat-like"/>
    <property type="match status" value="1"/>
</dbReference>
<dbReference type="Pfam" id="PF20703">
    <property type="entry name" value="nSTAND1"/>
    <property type="match status" value="1"/>
</dbReference>
<feature type="repeat" description="WD" evidence="3">
    <location>
        <begin position="1046"/>
        <end position="1079"/>
    </location>
</feature>
<dbReference type="Proteomes" id="UP000184428">
    <property type="component" value="Unassembled WGS sequence"/>
</dbReference>
<dbReference type="InterPro" id="IPR011047">
    <property type="entry name" value="Quinoprotein_ADH-like_sf"/>
</dbReference>
<dbReference type="Pfam" id="PF00400">
    <property type="entry name" value="WD40"/>
    <property type="match status" value="14"/>
</dbReference>
<keyword evidence="2" id="KW-0677">Repeat</keyword>
<dbReference type="OrthoDB" id="134501at2"/>
<dbReference type="PANTHER" id="PTHR19848">
    <property type="entry name" value="WD40 REPEAT PROTEIN"/>
    <property type="match status" value="1"/>
</dbReference>
<dbReference type="SUPFAM" id="SSF52540">
    <property type="entry name" value="P-loop containing nucleoside triphosphate hydrolases"/>
    <property type="match status" value="1"/>
</dbReference>
<dbReference type="PROSITE" id="PS50082">
    <property type="entry name" value="WD_REPEATS_2"/>
    <property type="match status" value="14"/>
</dbReference>
<dbReference type="RefSeq" id="WP_072915001.1">
    <property type="nucleotide sequence ID" value="NZ_FRDM01000004.1"/>
</dbReference>
<feature type="repeat" description="WD" evidence="3">
    <location>
        <begin position="862"/>
        <end position="903"/>
    </location>
</feature>
<dbReference type="InterPro" id="IPR020472">
    <property type="entry name" value="WD40_PAC1"/>
</dbReference>
<feature type="repeat" description="WD" evidence="3">
    <location>
        <begin position="1184"/>
        <end position="1217"/>
    </location>
</feature>
<dbReference type="InterPro" id="IPR011044">
    <property type="entry name" value="Quino_amine_DH_bsu"/>
</dbReference>
<dbReference type="SUPFAM" id="SSF50998">
    <property type="entry name" value="Quinoprotein alcohol dehydrogenase-like"/>
    <property type="match status" value="1"/>
</dbReference>
<feature type="repeat" description="WD" evidence="3">
    <location>
        <begin position="1092"/>
        <end position="1133"/>
    </location>
</feature>
<accession>A0A1M7T065</accession>
<dbReference type="PROSITE" id="PS50294">
    <property type="entry name" value="WD_REPEATS_REGION"/>
    <property type="match status" value="14"/>
</dbReference>
<dbReference type="InterPro" id="IPR015943">
    <property type="entry name" value="WD40/YVTN_repeat-like_dom_sf"/>
</dbReference>
<dbReference type="InterPro" id="IPR036322">
    <property type="entry name" value="WD40_repeat_dom_sf"/>
</dbReference>
<feature type="repeat" description="WD" evidence="3">
    <location>
        <begin position="770"/>
        <end position="811"/>
    </location>
</feature>
<dbReference type="GO" id="GO:0007165">
    <property type="term" value="P:signal transduction"/>
    <property type="evidence" value="ECO:0007669"/>
    <property type="project" value="InterPro"/>
</dbReference>
<dbReference type="InterPro" id="IPR019775">
    <property type="entry name" value="WD40_repeat_CS"/>
</dbReference>
<dbReference type="Gene3D" id="2.130.10.10">
    <property type="entry name" value="YVTN repeat-like/Quinoprotein amine dehydrogenase"/>
    <property type="match status" value="6"/>
</dbReference>
<feature type="repeat" description="WD" evidence="3">
    <location>
        <begin position="1230"/>
        <end position="1271"/>
    </location>
</feature>
<feature type="repeat" description="WD" evidence="3">
    <location>
        <begin position="724"/>
        <end position="757"/>
    </location>
</feature>
<evidence type="ECO:0000259" key="5">
    <source>
        <dbReference type="Pfam" id="PF20703"/>
    </source>
</evidence>
<feature type="repeat" description="WD" evidence="3">
    <location>
        <begin position="1276"/>
        <end position="1316"/>
    </location>
</feature>
<dbReference type="InterPro" id="IPR001680">
    <property type="entry name" value="WD40_rpt"/>
</dbReference>
<evidence type="ECO:0000259" key="4">
    <source>
        <dbReference type="Pfam" id="PF13676"/>
    </source>
</evidence>
<dbReference type="InterPro" id="IPR049052">
    <property type="entry name" value="nSTAND1"/>
</dbReference>
<dbReference type="CDD" id="cd00200">
    <property type="entry name" value="WD40"/>
    <property type="match status" value="2"/>
</dbReference>
<gene>
    <name evidence="6" type="ORF">SAMN05660350_01214</name>
</gene>
<feature type="domain" description="TIR" evidence="4">
    <location>
        <begin position="4"/>
        <end position="117"/>
    </location>
</feature>
<name>A0A1M7T065_9ACTN</name>
<feature type="repeat" description="WD" evidence="3">
    <location>
        <begin position="954"/>
        <end position="987"/>
    </location>
</feature>
<feature type="domain" description="Novel STAND NTPase 1" evidence="5">
    <location>
        <begin position="142"/>
        <end position="535"/>
    </location>
</feature>
<dbReference type="InterPro" id="IPR000157">
    <property type="entry name" value="TIR_dom"/>
</dbReference>
<evidence type="ECO:0000256" key="2">
    <source>
        <dbReference type="ARBA" id="ARBA00022737"/>
    </source>
</evidence>
<proteinExistence type="predicted"/>
<dbReference type="PRINTS" id="PR00320">
    <property type="entry name" value="GPROTEINBRPT"/>
</dbReference>
<dbReference type="SUPFAM" id="SSF50969">
    <property type="entry name" value="YVTN repeat-like/Quinoprotein amine dehydrogenase"/>
    <property type="match status" value="1"/>
</dbReference>
<dbReference type="EMBL" id="FRDM01000004">
    <property type="protein sequence ID" value="SHN64145.1"/>
    <property type="molecule type" value="Genomic_DNA"/>
</dbReference>